<feature type="compositionally biased region" description="Gly residues" evidence="1">
    <location>
        <begin position="39"/>
        <end position="49"/>
    </location>
</feature>
<dbReference type="RefSeq" id="WP_301219414.1">
    <property type="nucleotide sequence ID" value="NZ_JAROCB010000003.1"/>
</dbReference>
<feature type="compositionally biased region" description="Gly residues" evidence="1">
    <location>
        <begin position="211"/>
        <end position="222"/>
    </location>
</feature>
<keyword evidence="3" id="KW-1185">Reference proteome</keyword>
<reference evidence="2" key="1">
    <citation type="submission" date="2023-03" db="EMBL/GenBank/DDBJ databases">
        <title>MT1 and MT2 Draft Genomes of Novel Species.</title>
        <authorList>
            <person name="Venkateswaran K."/>
        </authorList>
    </citation>
    <scope>NUCLEOTIDE SEQUENCE</scope>
    <source>
        <strain evidence="2">F6_8S_P_1A</strain>
    </source>
</reference>
<evidence type="ECO:0008006" key="4">
    <source>
        <dbReference type="Google" id="ProtNLM"/>
    </source>
</evidence>
<gene>
    <name evidence="2" type="ORF">P5G59_13000</name>
</gene>
<name>A0ABT8J1E0_9MICO</name>
<feature type="region of interest" description="Disordered" evidence="1">
    <location>
        <begin position="192"/>
        <end position="255"/>
    </location>
</feature>
<feature type="compositionally biased region" description="Low complexity" evidence="1">
    <location>
        <begin position="92"/>
        <end position="110"/>
    </location>
</feature>
<dbReference type="Proteomes" id="UP001174210">
    <property type="component" value="Unassembled WGS sequence"/>
</dbReference>
<feature type="region of interest" description="Disordered" evidence="1">
    <location>
        <begin position="1"/>
        <end position="143"/>
    </location>
</feature>
<evidence type="ECO:0000313" key="3">
    <source>
        <dbReference type="Proteomes" id="UP001174210"/>
    </source>
</evidence>
<feature type="compositionally biased region" description="Polar residues" evidence="1">
    <location>
        <begin position="1"/>
        <end position="10"/>
    </location>
</feature>
<accession>A0ABT8J1E0</accession>
<organism evidence="2 3">
    <name type="scientific">Leifsonia virtsii</name>
    <dbReference type="NCBI Taxonomy" id="3035915"/>
    <lineage>
        <taxon>Bacteria</taxon>
        <taxon>Bacillati</taxon>
        <taxon>Actinomycetota</taxon>
        <taxon>Actinomycetes</taxon>
        <taxon>Micrococcales</taxon>
        <taxon>Microbacteriaceae</taxon>
        <taxon>Leifsonia</taxon>
    </lineage>
</organism>
<evidence type="ECO:0000313" key="2">
    <source>
        <dbReference type="EMBL" id="MDN4598064.1"/>
    </source>
</evidence>
<feature type="compositionally biased region" description="Low complexity" evidence="1">
    <location>
        <begin position="56"/>
        <end position="74"/>
    </location>
</feature>
<comment type="caution">
    <text evidence="2">The sequence shown here is derived from an EMBL/GenBank/DDBJ whole genome shotgun (WGS) entry which is preliminary data.</text>
</comment>
<sequence>MTMSDDQSADTPIFDSRRDALVPEAGLPDAVRPGDEAGGDGSAGGGQGGVKEEAGRVAGAAAEAGKDVAATAAEQAKNVAGEAKSQAKDLYRQTQQELREQAAQQQERVASGLRSVGDELDQMASASQQGGVASDLVRQAAQRTHSVATWLDQRDPGSLLEEVKSYARRNPGTFIAAAAIAGALAGRLTRALASGGDSGDSGPAPTSTSVGGAGATTGGYSAGPGAAMGDDDLYDDGTGNDLPEIPGSGYTGGRP</sequence>
<feature type="compositionally biased region" description="Low complexity" evidence="1">
    <location>
        <begin position="192"/>
        <end position="210"/>
    </location>
</feature>
<evidence type="ECO:0000256" key="1">
    <source>
        <dbReference type="SAM" id="MobiDB-lite"/>
    </source>
</evidence>
<dbReference type="EMBL" id="JAROCB010000003">
    <property type="protein sequence ID" value="MDN4598064.1"/>
    <property type="molecule type" value="Genomic_DNA"/>
</dbReference>
<protein>
    <recommendedName>
        <fullName evidence="4">DUF3618 domain-containing protein</fullName>
    </recommendedName>
</protein>
<proteinExistence type="predicted"/>